<evidence type="ECO:0000313" key="10">
    <source>
        <dbReference type="Proteomes" id="UP000290433"/>
    </source>
</evidence>
<keyword evidence="4 7" id="KW-0812">Transmembrane</keyword>
<keyword evidence="7" id="KW-0813">Transport</keyword>
<dbReference type="AlphaFoldDB" id="A0A444VZ51"/>
<evidence type="ECO:0000256" key="2">
    <source>
        <dbReference type="ARBA" id="ARBA00005811"/>
    </source>
</evidence>
<accession>A0A444VZ51</accession>
<organism evidence="9 10">
    <name type="scientific">Flavobacterium anhuiense</name>
    <dbReference type="NCBI Taxonomy" id="459526"/>
    <lineage>
        <taxon>Bacteria</taxon>
        <taxon>Pseudomonadati</taxon>
        <taxon>Bacteroidota</taxon>
        <taxon>Flavobacteriia</taxon>
        <taxon>Flavobacteriales</taxon>
        <taxon>Flavobacteriaceae</taxon>
        <taxon>Flavobacterium</taxon>
    </lineage>
</organism>
<reference evidence="9 10" key="1">
    <citation type="submission" date="2014-12" db="EMBL/GenBank/DDBJ databases">
        <title>Genome sequence of Flavobacterium anhuiense RCM74.</title>
        <authorList>
            <person name="Kim J.F."/>
            <person name="Song J.Y."/>
            <person name="Kwak M.-J."/>
            <person name="Lee S.-W."/>
        </authorList>
    </citation>
    <scope>NUCLEOTIDE SEQUENCE [LARGE SCALE GENOMIC DNA]</scope>
    <source>
        <strain evidence="9 10">RCM74</strain>
    </source>
</reference>
<comment type="subcellular location">
    <subcellularLocation>
        <location evidence="1">Cell membrane</location>
        <topology evidence="1">Single-pass membrane protein</topology>
    </subcellularLocation>
    <subcellularLocation>
        <location evidence="7">Cell membrane</location>
        <topology evidence="7">Single-pass type II membrane protein</topology>
    </subcellularLocation>
</comment>
<keyword evidence="6 8" id="KW-0472">Membrane</keyword>
<name>A0A444VZ51_9FLAO</name>
<sequence>MKNFSQKIRSRKLSSRVDLTAMVSVCFLLIVFFMAAKKLLKPETMNLSFPENYVYLENIGCVKTDRLYTILLDKNGKIITYSGQLEFPIDKPKEFNFEKNEIRQEIFRKKEEVHNYMTSEGKPKSEVIVIIKPSKNSNYGSLVNIVDEMKIANIENYSIVNDFTQEESKLLASH</sequence>
<evidence type="ECO:0000256" key="3">
    <source>
        <dbReference type="ARBA" id="ARBA00022475"/>
    </source>
</evidence>
<evidence type="ECO:0000256" key="5">
    <source>
        <dbReference type="ARBA" id="ARBA00022989"/>
    </source>
</evidence>
<dbReference type="GO" id="GO:0015031">
    <property type="term" value="P:protein transport"/>
    <property type="evidence" value="ECO:0007669"/>
    <property type="project" value="UniProtKB-KW"/>
</dbReference>
<keyword evidence="5 8" id="KW-1133">Transmembrane helix</keyword>
<evidence type="ECO:0000313" key="9">
    <source>
        <dbReference type="EMBL" id="RYJ38768.1"/>
    </source>
</evidence>
<dbReference type="OrthoDB" id="952702at2"/>
<evidence type="ECO:0000256" key="1">
    <source>
        <dbReference type="ARBA" id="ARBA00004162"/>
    </source>
</evidence>
<evidence type="ECO:0000256" key="8">
    <source>
        <dbReference type="SAM" id="Phobius"/>
    </source>
</evidence>
<proteinExistence type="inferred from homology"/>
<comment type="caution">
    <text evidence="9">The sequence shown here is derived from an EMBL/GenBank/DDBJ whole genome shotgun (WGS) entry which is preliminary data.</text>
</comment>
<evidence type="ECO:0000256" key="4">
    <source>
        <dbReference type="ARBA" id="ARBA00022692"/>
    </source>
</evidence>
<keyword evidence="7" id="KW-0653">Protein transport</keyword>
<gene>
    <name evidence="9" type="ORF">NU08_2354</name>
</gene>
<evidence type="ECO:0000256" key="6">
    <source>
        <dbReference type="ARBA" id="ARBA00023136"/>
    </source>
</evidence>
<comment type="similarity">
    <text evidence="2 7">Belongs to the ExbD/TolR family.</text>
</comment>
<dbReference type="PANTHER" id="PTHR30558">
    <property type="entry name" value="EXBD MEMBRANE COMPONENT OF PMF-DRIVEN MACROMOLECULE IMPORT SYSTEM"/>
    <property type="match status" value="1"/>
</dbReference>
<dbReference type="PANTHER" id="PTHR30558:SF3">
    <property type="entry name" value="BIOPOLYMER TRANSPORT PROTEIN EXBD-RELATED"/>
    <property type="match status" value="1"/>
</dbReference>
<dbReference type="Pfam" id="PF02472">
    <property type="entry name" value="ExbD"/>
    <property type="match status" value="1"/>
</dbReference>
<dbReference type="EMBL" id="JUIV01000007">
    <property type="protein sequence ID" value="RYJ38768.1"/>
    <property type="molecule type" value="Genomic_DNA"/>
</dbReference>
<dbReference type="GO" id="GO:0022857">
    <property type="term" value="F:transmembrane transporter activity"/>
    <property type="evidence" value="ECO:0007669"/>
    <property type="project" value="InterPro"/>
</dbReference>
<evidence type="ECO:0000256" key="7">
    <source>
        <dbReference type="RuleBase" id="RU003879"/>
    </source>
</evidence>
<dbReference type="InterPro" id="IPR003400">
    <property type="entry name" value="ExbD"/>
</dbReference>
<keyword evidence="3" id="KW-1003">Cell membrane</keyword>
<protein>
    <submittedName>
        <fullName evidence="9">Biopolymer transport protein ExbD/TolR</fullName>
    </submittedName>
</protein>
<dbReference type="Proteomes" id="UP000290433">
    <property type="component" value="Unassembled WGS sequence"/>
</dbReference>
<feature type="transmembrane region" description="Helical" evidence="8">
    <location>
        <begin position="21"/>
        <end position="40"/>
    </location>
</feature>
<dbReference type="RefSeq" id="WP_129747211.1">
    <property type="nucleotide sequence ID" value="NZ_JUIV01000007.1"/>
</dbReference>
<dbReference type="GO" id="GO:0005886">
    <property type="term" value="C:plasma membrane"/>
    <property type="evidence" value="ECO:0007669"/>
    <property type="project" value="UniProtKB-SubCell"/>
</dbReference>